<dbReference type="KEGG" id="prv:G7070_08870"/>
<keyword evidence="2" id="KW-1185">Reference proteome</keyword>
<gene>
    <name evidence="1" type="ORF">G7070_08870</name>
</gene>
<dbReference type="AlphaFoldDB" id="A0A6G7Y6F4"/>
<dbReference type="RefSeq" id="WP_166233438.1">
    <property type="nucleotide sequence ID" value="NZ_CP049865.1"/>
</dbReference>
<accession>A0A6G7Y6F4</accession>
<evidence type="ECO:0000313" key="1">
    <source>
        <dbReference type="EMBL" id="QIK72363.1"/>
    </source>
</evidence>
<reference evidence="1 2" key="1">
    <citation type="submission" date="2020-03" db="EMBL/GenBank/DDBJ databases">
        <title>Propioniciclava sp. nov., isolated from Hydrophilus acuminatus.</title>
        <authorList>
            <person name="Hyun D.-W."/>
            <person name="Bae J.-W."/>
        </authorList>
    </citation>
    <scope>NUCLEOTIDE SEQUENCE [LARGE SCALE GENOMIC DNA]</scope>
    <source>
        <strain evidence="1 2">HDW11</strain>
    </source>
</reference>
<sequence>MLTAMSHFFSRLVEIWRDWRSKADGTEVTDVYPADAADSPQVTGNEFHAAFHTEAGFL</sequence>
<proteinExistence type="predicted"/>
<evidence type="ECO:0000313" key="2">
    <source>
        <dbReference type="Proteomes" id="UP000501058"/>
    </source>
</evidence>
<dbReference type="EMBL" id="CP049865">
    <property type="protein sequence ID" value="QIK72363.1"/>
    <property type="molecule type" value="Genomic_DNA"/>
</dbReference>
<protein>
    <submittedName>
        <fullName evidence="1">Uncharacterized protein</fullName>
    </submittedName>
</protein>
<organism evidence="1 2">
    <name type="scientific">Propioniciclava coleopterorum</name>
    <dbReference type="NCBI Taxonomy" id="2714937"/>
    <lineage>
        <taxon>Bacteria</taxon>
        <taxon>Bacillati</taxon>
        <taxon>Actinomycetota</taxon>
        <taxon>Actinomycetes</taxon>
        <taxon>Propionibacteriales</taxon>
        <taxon>Propionibacteriaceae</taxon>
        <taxon>Propioniciclava</taxon>
    </lineage>
</organism>
<name>A0A6G7Y6F4_9ACTN</name>
<dbReference type="Proteomes" id="UP000501058">
    <property type="component" value="Chromosome"/>
</dbReference>